<keyword evidence="9" id="KW-0902">Two-component regulatory system</keyword>
<feature type="domain" description="HAMP" evidence="12">
    <location>
        <begin position="178"/>
        <end position="231"/>
    </location>
</feature>
<protein>
    <recommendedName>
        <fullName evidence="3">histidine kinase</fullName>
        <ecNumber evidence="3">2.7.13.3</ecNumber>
    </recommendedName>
</protein>
<gene>
    <name evidence="13" type="ordered locus">FRAAL4047</name>
</gene>
<keyword evidence="4" id="KW-0597">Phosphoprotein</keyword>
<dbReference type="SMART" id="SM00304">
    <property type="entry name" value="HAMP"/>
    <property type="match status" value="1"/>
</dbReference>
<dbReference type="SMART" id="SM00387">
    <property type="entry name" value="HATPase_c"/>
    <property type="match status" value="1"/>
</dbReference>
<dbReference type="SUPFAM" id="SSF55874">
    <property type="entry name" value="ATPase domain of HSP90 chaperone/DNA topoisomerase II/histidine kinase"/>
    <property type="match status" value="1"/>
</dbReference>
<comment type="catalytic activity">
    <reaction evidence="1">
        <text>ATP + protein L-histidine = ADP + protein N-phospho-L-histidine.</text>
        <dbReference type="EC" id="2.7.13.3"/>
    </reaction>
</comment>
<dbReference type="InterPro" id="IPR003660">
    <property type="entry name" value="HAMP_dom"/>
</dbReference>
<feature type="region of interest" description="Disordered" evidence="10">
    <location>
        <begin position="87"/>
        <end position="120"/>
    </location>
</feature>
<proteinExistence type="predicted"/>
<evidence type="ECO:0000256" key="9">
    <source>
        <dbReference type="ARBA" id="ARBA00023012"/>
    </source>
</evidence>
<evidence type="ECO:0000256" key="3">
    <source>
        <dbReference type="ARBA" id="ARBA00012438"/>
    </source>
</evidence>
<accession>Q0RII0</accession>
<keyword evidence="8" id="KW-0472">Membrane</keyword>
<evidence type="ECO:0000256" key="10">
    <source>
        <dbReference type="SAM" id="MobiDB-lite"/>
    </source>
</evidence>
<dbReference type="Gene3D" id="6.10.340.10">
    <property type="match status" value="1"/>
</dbReference>
<dbReference type="SUPFAM" id="SSF158472">
    <property type="entry name" value="HAMP domain-like"/>
    <property type="match status" value="1"/>
</dbReference>
<dbReference type="SUPFAM" id="SSF47384">
    <property type="entry name" value="Homodimeric domain of signal transducing histidine kinase"/>
    <property type="match status" value="1"/>
</dbReference>
<dbReference type="InterPro" id="IPR003661">
    <property type="entry name" value="HisK_dim/P_dom"/>
</dbReference>
<dbReference type="InterPro" id="IPR036097">
    <property type="entry name" value="HisK_dim/P_sf"/>
</dbReference>
<dbReference type="Proteomes" id="UP000000657">
    <property type="component" value="Chromosome"/>
</dbReference>
<dbReference type="CDD" id="cd06225">
    <property type="entry name" value="HAMP"/>
    <property type="match status" value="1"/>
</dbReference>
<dbReference type="GO" id="GO:0000155">
    <property type="term" value="F:phosphorelay sensor kinase activity"/>
    <property type="evidence" value="ECO:0007669"/>
    <property type="project" value="InterPro"/>
</dbReference>
<dbReference type="Pfam" id="PF02518">
    <property type="entry name" value="HATPase_c"/>
    <property type="match status" value="1"/>
</dbReference>
<dbReference type="Pfam" id="PF00512">
    <property type="entry name" value="HisKA"/>
    <property type="match status" value="1"/>
</dbReference>
<dbReference type="SMART" id="SM00388">
    <property type="entry name" value="HisKA"/>
    <property type="match status" value="1"/>
</dbReference>
<evidence type="ECO:0000256" key="6">
    <source>
        <dbReference type="ARBA" id="ARBA00022692"/>
    </source>
</evidence>
<dbReference type="InterPro" id="IPR005467">
    <property type="entry name" value="His_kinase_dom"/>
</dbReference>
<dbReference type="Gene3D" id="3.30.565.10">
    <property type="entry name" value="Histidine kinase-like ATPase, C-terminal domain"/>
    <property type="match status" value="1"/>
</dbReference>
<dbReference type="AlphaFoldDB" id="Q0RII0"/>
<organism evidence="13 14">
    <name type="scientific">Frankia alni (strain DSM 45986 / CECT 9034 / ACN14a)</name>
    <dbReference type="NCBI Taxonomy" id="326424"/>
    <lineage>
        <taxon>Bacteria</taxon>
        <taxon>Bacillati</taxon>
        <taxon>Actinomycetota</taxon>
        <taxon>Actinomycetes</taxon>
        <taxon>Frankiales</taxon>
        <taxon>Frankiaceae</taxon>
        <taxon>Frankia</taxon>
    </lineage>
</organism>
<feature type="domain" description="Histidine kinase" evidence="11">
    <location>
        <begin position="239"/>
        <end position="411"/>
    </location>
</feature>
<evidence type="ECO:0000256" key="1">
    <source>
        <dbReference type="ARBA" id="ARBA00000085"/>
    </source>
</evidence>
<evidence type="ECO:0000256" key="2">
    <source>
        <dbReference type="ARBA" id="ARBA00004236"/>
    </source>
</evidence>
<keyword evidence="8" id="KW-1133">Transmembrane helix</keyword>
<dbReference type="STRING" id="326424.FRAAL4047"/>
<evidence type="ECO:0000256" key="8">
    <source>
        <dbReference type="ARBA" id="ARBA00022989"/>
    </source>
</evidence>
<dbReference type="Gene3D" id="1.10.287.130">
    <property type="match status" value="1"/>
</dbReference>
<dbReference type="HOGENOM" id="CLU_000445_89_6_11"/>
<keyword evidence="6" id="KW-0812">Transmembrane</keyword>
<dbReference type="EMBL" id="CT573213">
    <property type="protein sequence ID" value="CAJ62689.1"/>
    <property type="molecule type" value="Genomic_DNA"/>
</dbReference>
<evidence type="ECO:0000313" key="13">
    <source>
        <dbReference type="EMBL" id="CAJ62689.1"/>
    </source>
</evidence>
<dbReference type="GO" id="GO:0005886">
    <property type="term" value="C:plasma membrane"/>
    <property type="evidence" value="ECO:0007669"/>
    <property type="project" value="UniProtKB-SubCell"/>
</dbReference>
<evidence type="ECO:0000256" key="5">
    <source>
        <dbReference type="ARBA" id="ARBA00022679"/>
    </source>
</evidence>
<evidence type="ECO:0000256" key="4">
    <source>
        <dbReference type="ARBA" id="ARBA00022553"/>
    </source>
</evidence>
<evidence type="ECO:0000259" key="11">
    <source>
        <dbReference type="PROSITE" id="PS50109"/>
    </source>
</evidence>
<dbReference type="CDD" id="cd00082">
    <property type="entry name" value="HisKA"/>
    <property type="match status" value="1"/>
</dbReference>
<dbReference type="PANTHER" id="PTHR45436:SF5">
    <property type="entry name" value="SENSOR HISTIDINE KINASE TRCS"/>
    <property type="match status" value="1"/>
</dbReference>
<dbReference type="PROSITE" id="PS50885">
    <property type="entry name" value="HAMP"/>
    <property type="match status" value="1"/>
</dbReference>
<dbReference type="PANTHER" id="PTHR45436">
    <property type="entry name" value="SENSOR HISTIDINE KINASE YKOH"/>
    <property type="match status" value="1"/>
</dbReference>
<dbReference type="InterPro" id="IPR050428">
    <property type="entry name" value="TCS_sensor_his_kinase"/>
</dbReference>
<keyword evidence="5" id="KW-0808">Transferase</keyword>
<dbReference type="eggNOG" id="COG5002">
    <property type="taxonomic scope" value="Bacteria"/>
</dbReference>
<evidence type="ECO:0000313" key="14">
    <source>
        <dbReference type="Proteomes" id="UP000000657"/>
    </source>
</evidence>
<dbReference type="EC" id="2.7.13.3" evidence="3"/>
<reference evidence="13 14" key="1">
    <citation type="journal article" date="2007" name="Genome Res.">
        <title>Genome characteristics of facultatively symbiotic Frankia sp. strains reflect host range and host plant biogeography.</title>
        <authorList>
            <person name="Normand P."/>
            <person name="Lapierre P."/>
            <person name="Tisa L.S."/>
            <person name="Gogarten J.P."/>
            <person name="Alloisio N."/>
            <person name="Bagnarol E."/>
            <person name="Bassi C.A."/>
            <person name="Berry A.M."/>
            <person name="Bickhart D.M."/>
            <person name="Choisne N."/>
            <person name="Couloux A."/>
            <person name="Cournoyer B."/>
            <person name="Cruveiller S."/>
            <person name="Daubin V."/>
            <person name="Demange N."/>
            <person name="Francino M.P."/>
            <person name="Goltsman E."/>
            <person name="Huang Y."/>
            <person name="Kopp O.R."/>
            <person name="Labarre L."/>
            <person name="Lapidus A."/>
            <person name="Lavire C."/>
            <person name="Marechal J."/>
            <person name="Martinez M."/>
            <person name="Mastronunzio J.E."/>
            <person name="Mullin B.C."/>
            <person name="Niemann J."/>
            <person name="Pujic P."/>
            <person name="Rawnsley T."/>
            <person name="Rouy Z."/>
            <person name="Schenowitz C."/>
            <person name="Sellstedt A."/>
            <person name="Tavares F."/>
            <person name="Tomkins J.P."/>
            <person name="Vallenet D."/>
            <person name="Valverde C."/>
            <person name="Wall L.G."/>
            <person name="Wang Y."/>
            <person name="Medigue C."/>
            <person name="Benson D.R."/>
        </authorList>
    </citation>
    <scope>NUCLEOTIDE SEQUENCE [LARGE SCALE GENOMIC DNA]</scope>
    <source>
        <strain evidence="14">DSM 45986 / CECT 9034 / ACN14a</strain>
    </source>
</reference>
<dbReference type="PROSITE" id="PS50109">
    <property type="entry name" value="HIS_KIN"/>
    <property type="match status" value="1"/>
</dbReference>
<dbReference type="InterPro" id="IPR036890">
    <property type="entry name" value="HATPase_C_sf"/>
</dbReference>
<evidence type="ECO:0000256" key="7">
    <source>
        <dbReference type="ARBA" id="ARBA00022777"/>
    </source>
</evidence>
<keyword evidence="7 13" id="KW-0418">Kinase</keyword>
<dbReference type="InterPro" id="IPR003594">
    <property type="entry name" value="HATPase_dom"/>
</dbReference>
<comment type="subcellular location">
    <subcellularLocation>
        <location evidence="2">Cell membrane</location>
    </subcellularLocation>
</comment>
<dbReference type="Pfam" id="PF00672">
    <property type="entry name" value="HAMP"/>
    <property type="match status" value="1"/>
</dbReference>
<evidence type="ECO:0000259" key="12">
    <source>
        <dbReference type="PROSITE" id="PS50885"/>
    </source>
</evidence>
<dbReference type="KEGG" id="fal:FRAAL4047"/>
<sequence>MRLTLTVTLAVGLTLAAASVLFVIAMSRTLFGRAEAAASAEVDRVAQALVRGEPIIDRPGVPAGYITAIQVRDDAGRVIAVLPAASPGATSARPVPSARPSLQPGSAPQPGVVPRQPPPRDLRVASRTVMTPQGRRTVIAVSRLGQISQSITLVERSLELAAPLLTLVVGLLTWFAVDRSLRPIEALRVRTEAISHSTLGERLPEPTTGDEVERLARTLNEMLDRLDAGARVQREFLSDASHELRTPLAAMRAELEVSLTHRGAADWRAVAGRLHTDTRRLERLTGDLLVLARSEDLTVTRPVETLRFDEVVAGELPTVSHVELTVSLEPVEVLGVAAELARLARNLLDNADRHAVATVAVRLGTQGDRVVLTVDDDGPGVPPEQRERVFDRFFRLDVGRDRAAGSAWAWR</sequence>
<name>Q0RII0_FRAAA</name>
<keyword evidence="14" id="KW-1185">Reference proteome</keyword>